<feature type="compositionally biased region" description="Polar residues" evidence="1">
    <location>
        <begin position="413"/>
        <end position="426"/>
    </location>
</feature>
<dbReference type="SUPFAM" id="SSF52317">
    <property type="entry name" value="Class I glutamine amidotransferase-like"/>
    <property type="match status" value="1"/>
</dbReference>
<dbReference type="InterPro" id="IPR029062">
    <property type="entry name" value="Class_I_gatase-like"/>
</dbReference>
<sequence length="847" mass="89285">MPLSDAARLSLQVTAPRALTLWRALHPLRGLVRFMNTGAHPDDETSAMLAALSLRDGISLSYACSTRGEGGQNDLGREAGADLGTLRTAEMERACDVLNLSMYWLSEGPDDTITDFGFSKSGVETLGKWDHARTLRRFVEIIRADRPDIICPTFLDIPGQHGHHRAMTQAAHEVMDAAADPAFEAAGAPWQVAKLYLPAWSGAGDAYDDDLPPPPETLRVPGHGVEGPSGWTWAEIGQHSRVFHATQGMGRWVGAAETAGWPLHLARTFVGPDGDAEGAITDNLARSYADLVPGAGAFADLDAALAATVAAYPDPQAVALRALDALRALHAARAACPAAASGQVLHRLDRHEAALARVLMLAAGIRAEGRLSVDFARPGSAVTGQLSLHLPDGAPVQARLDWDLPPGWRVETDGTQANGATSSPNVASEGGTGRGTGVRAQIHIPGDAPPADPYPTHYSPDGAAGPVNMRLTLSAGAGAVPVKTFMTLPTERRLLVLPKVEAEIAPAAVFVNSRAAAPVTLHLSDGAALSLPEGWALRGPVATPDAGRDTGAEGAAPGTPSVAAAPASEPAPDGLRLIPPARPEPGLWALPVTLDGVPAQSVTRIDYSHTGPRLRAAPALLRLRVADVALPLGRAQDALRVGYIGGGNDRADHWLRAMGVDVVTLDDAGLTPAALARCDALVIGIFALRFRRALAGLMPAVHDWVHAGGTLLTLYHRPWDNWDATRTAPAPLEIGKPSLRFRVTDEGALVRHLAPDHPVLTGPNPIGPQDWDGWVKERGLYFAKSWDAAYTPLLEMADHGEAPHHGALVSAEIGAGRHTHCALIVHLQMEALIPGAFRLMANMIAPR</sequence>
<dbReference type="OrthoDB" id="9759749at2"/>
<evidence type="ECO:0000313" key="3">
    <source>
        <dbReference type="Proteomes" id="UP000198539"/>
    </source>
</evidence>
<evidence type="ECO:0000256" key="1">
    <source>
        <dbReference type="SAM" id="MobiDB-lite"/>
    </source>
</evidence>
<dbReference type="SUPFAM" id="SSF102588">
    <property type="entry name" value="LmbE-like"/>
    <property type="match status" value="1"/>
</dbReference>
<accession>A0A1H2XQI3</accession>
<dbReference type="STRING" id="564137.SAMN04488238_104280"/>
<dbReference type="Pfam" id="PF02585">
    <property type="entry name" value="PIG-L"/>
    <property type="match status" value="1"/>
</dbReference>
<dbReference type="Proteomes" id="UP000198539">
    <property type="component" value="Unassembled WGS sequence"/>
</dbReference>
<gene>
    <name evidence="2" type="ORF">SAMN04488238_104280</name>
</gene>
<dbReference type="PANTHER" id="PTHR12993">
    <property type="entry name" value="N-ACETYLGLUCOSAMINYL-PHOSPHATIDYLINOSITOL DE-N-ACETYLASE-RELATED"/>
    <property type="match status" value="1"/>
</dbReference>
<feature type="region of interest" description="Disordered" evidence="1">
    <location>
        <begin position="409"/>
        <end position="454"/>
    </location>
</feature>
<dbReference type="RefSeq" id="WP_092887879.1">
    <property type="nucleotide sequence ID" value="NZ_CP061498.1"/>
</dbReference>
<dbReference type="GO" id="GO:0016811">
    <property type="term" value="F:hydrolase activity, acting on carbon-nitrogen (but not peptide) bonds, in linear amides"/>
    <property type="evidence" value="ECO:0007669"/>
    <property type="project" value="TreeGrafter"/>
</dbReference>
<dbReference type="EMBL" id="FNOM01000004">
    <property type="protein sequence ID" value="SDW95067.1"/>
    <property type="molecule type" value="Genomic_DNA"/>
</dbReference>
<evidence type="ECO:0000313" key="2">
    <source>
        <dbReference type="EMBL" id="SDW95067.1"/>
    </source>
</evidence>
<feature type="region of interest" description="Disordered" evidence="1">
    <location>
        <begin position="541"/>
        <end position="574"/>
    </location>
</feature>
<dbReference type="AlphaFoldDB" id="A0A1H2XQI3"/>
<proteinExistence type="predicted"/>
<protein>
    <submittedName>
        <fullName evidence="2">N-acetylglucosaminyl deacetylase, LmbE family</fullName>
    </submittedName>
</protein>
<reference evidence="2 3" key="1">
    <citation type="submission" date="2016-10" db="EMBL/GenBank/DDBJ databases">
        <authorList>
            <person name="de Groot N.N."/>
        </authorList>
    </citation>
    <scope>NUCLEOTIDE SEQUENCE [LARGE SCALE GENOMIC DNA]</scope>
    <source>
        <strain evidence="2 3">CGMCC 1.8894</strain>
    </source>
</reference>
<dbReference type="InterPro" id="IPR024078">
    <property type="entry name" value="LmbE-like_dom_sf"/>
</dbReference>
<feature type="compositionally biased region" description="Low complexity" evidence="1">
    <location>
        <begin position="560"/>
        <end position="572"/>
    </location>
</feature>
<name>A0A1H2XQI3_9RHOB</name>
<dbReference type="InterPro" id="IPR003737">
    <property type="entry name" value="GlcNAc_PI_deacetylase-related"/>
</dbReference>
<dbReference type="PANTHER" id="PTHR12993:SF11">
    <property type="entry name" value="N-ACETYLGLUCOSAMINYL-PHOSPHATIDYLINOSITOL DE-N-ACETYLASE"/>
    <property type="match status" value="1"/>
</dbReference>
<organism evidence="2 3">
    <name type="scientific">Roseicitreum antarcticum</name>
    <dbReference type="NCBI Taxonomy" id="564137"/>
    <lineage>
        <taxon>Bacteria</taxon>
        <taxon>Pseudomonadati</taxon>
        <taxon>Pseudomonadota</taxon>
        <taxon>Alphaproteobacteria</taxon>
        <taxon>Rhodobacterales</taxon>
        <taxon>Paracoccaceae</taxon>
        <taxon>Roseicitreum</taxon>
    </lineage>
</organism>
<dbReference type="Gene3D" id="3.40.50.10320">
    <property type="entry name" value="LmbE-like"/>
    <property type="match status" value="1"/>
</dbReference>
<keyword evidence="3" id="KW-1185">Reference proteome</keyword>